<dbReference type="EMBL" id="GBRH01243704">
    <property type="protein sequence ID" value="JAD54191.1"/>
    <property type="molecule type" value="Transcribed_RNA"/>
</dbReference>
<protein>
    <submittedName>
        <fullName evidence="1">Uncharacterized protein</fullName>
    </submittedName>
</protein>
<accession>A0A0A9ASV2</accession>
<proteinExistence type="predicted"/>
<name>A0A0A9ASV2_ARUDO</name>
<evidence type="ECO:0000313" key="1">
    <source>
        <dbReference type="EMBL" id="JAD54191.1"/>
    </source>
</evidence>
<dbReference type="AlphaFoldDB" id="A0A0A9ASV2"/>
<reference evidence="1" key="1">
    <citation type="submission" date="2014-09" db="EMBL/GenBank/DDBJ databases">
        <authorList>
            <person name="Magalhaes I.L.F."/>
            <person name="Oliveira U."/>
            <person name="Santos F.R."/>
            <person name="Vidigal T.H.D.A."/>
            <person name="Brescovit A.D."/>
            <person name="Santos A.J."/>
        </authorList>
    </citation>
    <scope>NUCLEOTIDE SEQUENCE</scope>
    <source>
        <tissue evidence="1">Shoot tissue taken approximately 20 cm above the soil surface</tissue>
    </source>
</reference>
<reference evidence="1" key="2">
    <citation type="journal article" date="2015" name="Data Brief">
        <title>Shoot transcriptome of the giant reed, Arundo donax.</title>
        <authorList>
            <person name="Barrero R.A."/>
            <person name="Guerrero F.D."/>
            <person name="Moolhuijzen P."/>
            <person name="Goolsby J.A."/>
            <person name="Tidwell J."/>
            <person name="Bellgard S.E."/>
            <person name="Bellgard M.I."/>
        </authorList>
    </citation>
    <scope>NUCLEOTIDE SEQUENCE</scope>
    <source>
        <tissue evidence="1">Shoot tissue taken approximately 20 cm above the soil surface</tissue>
    </source>
</reference>
<sequence length="85" mass="9640">MDLYSALNGLPVNNSSGGGSDWFLDHSTHGVQSWYSHHSLHLYCSSSNRCQQWPIHPCSVHWPYHRSHHCFTPSSSQHSHCPLVS</sequence>
<organism evidence="1">
    <name type="scientific">Arundo donax</name>
    <name type="common">Giant reed</name>
    <name type="synonym">Donax arundinaceus</name>
    <dbReference type="NCBI Taxonomy" id="35708"/>
    <lineage>
        <taxon>Eukaryota</taxon>
        <taxon>Viridiplantae</taxon>
        <taxon>Streptophyta</taxon>
        <taxon>Embryophyta</taxon>
        <taxon>Tracheophyta</taxon>
        <taxon>Spermatophyta</taxon>
        <taxon>Magnoliopsida</taxon>
        <taxon>Liliopsida</taxon>
        <taxon>Poales</taxon>
        <taxon>Poaceae</taxon>
        <taxon>PACMAD clade</taxon>
        <taxon>Arundinoideae</taxon>
        <taxon>Arundineae</taxon>
        <taxon>Arundo</taxon>
    </lineage>
</organism>